<dbReference type="PANTHER" id="PTHR43232">
    <property type="entry name" value="MOLYBDENUM COFACTOR BIOSYNTHESIS PROTEIN B"/>
    <property type="match status" value="1"/>
</dbReference>
<organism evidence="4 5">
    <name type="scientific">Methanoregula boonei (strain DSM 21154 / JCM 14090 / 6A8)</name>
    <dbReference type="NCBI Taxonomy" id="456442"/>
    <lineage>
        <taxon>Archaea</taxon>
        <taxon>Methanobacteriati</taxon>
        <taxon>Methanobacteriota</taxon>
        <taxon>Stenosarchaea group</taxon>
        <taxon>Methanomicrobia</taxon>
        <taxon>Methanomicrobiales</taxon>
        <taxon>Methanoregulaceae</taxon>
        <taxon>Methanoregula</taxon>
    </lineage>
</organism>
<dbReference type="FunFam" id="3.40.980.10:FF:000006">
    <property type="entry name" value="Molybdenum cofactor biosynthesis protein B"/>
    <property type="match status" value="1"/>
</dbReference>
<dbReference type="InterPro" id="IPR008284">
    <property type="entry name" value="MoCF_biosynth_CS"/>
</dbReference>
<dbReference type="NCBIfam" id="TIGR00177">
    <property type="entry name" value="molyb_syn"/>
    <property type="match status" value="1"/>
</dbReference>
<dbReference type="InterPro" id="IPR036425">
    <property type="entry name" value="MoaB/Mog-like_dom_sf"/>
</dbReference>
<dbReference type="GO" id="GO:0005829">
    <property type="term" value="C:cytosol"/>
    <property type="evidence" value="ECO:0007669"/>
    <property type="project" value="TreeGrafter"/>
</dbReference>
<evidence type="ECO:0000256" key="2">
    <source>
        <dbReference type="ARBA" id="ARBA00023150"/>
    </source>
</evidence>
<keyword evidence="2" id="KW-0501">Molybdenum cofactor biosynthesis</keyword>
<comment type="similarity">
    <text evidence="1">Belongs to the MoaB/Mog family.</text>
</comment>
<dbReference type="PANTHER" id="PTHR43232:SF2">
    <property type="entry name" value="MOLYBDENUM COFACTOR BIOSYNTHESIS PROTEIN B"/>
    <property type="match status" value="1"/>
</dbReference>
<sequence length="196" mass="21567">MGFLLFYKKKTKKFCIGRNNASINEQTTKESIHTMKQEHLQPVTVIAGVITVSTSRNQEKDTSGKSIQAILTEAKILIRHYAVVPDKIEAIRTELYQAIRTCNCVIINGGTGLTHDDCTIEAVSPLLEKRMDGFGELFRMKSYEEIGTSSMLSRAVAGTIQGKAIFCIPGSTAAVTLATKTLILPEIDHILSHANR</sequence>
<dbReference type="SUPFAM" id="SSF53218">
    <property type="entry name" value="Molybdenum cofactor biosynthesis proteins"/>
    <property type="match status" value="1"/>
</dbReference>
<dbReference type="PIRSF" id="PIRSF006443">
    <property type="entry name" value="MoaB"/>
    <property type="match status" value="1"/>
</dbReference>
<evidence type="ECO:0000313" key="4">
    <source>
        <dbReference type="EMBL" id="ABS56974.1"/>
    </source>
</evidence>
<protein>
    <submittedName>
        <fullName evidence="4">Molybdenum cofactor synthesis domain</fullName>
    </submittedName>
</protein>
<gene>
    <name evidence="4" type="ordered locus">Mboo_2460</name>
</gene>
<dbReference type="Gene3D" id="3.40.980.10">
    <property type="entry name" value="MoaB/Mog-like domain"/>
    <property type="match status" value="1"/>
</dbReference>
<reference evidence="5" key="1">
    <citation type="journal article" date="2015" name="Microbiology">
        <title>Genome of Methanoregula boonei 6A8 reveals adaptations to oligotrophic peatland environments.</title>
        <authorList>
            <person name="Braeuer S."/>
            <person name="Cadillo-Quiroz H."/>
            <person name="Kyrpides N."/>
            <person name="Woyke T."/>
            <person name="Goodwin L."/>
            <person name="Detter C."/>
            <person name="Podell S."/>
            <person name="Yavitt J.B."/>
            <person name="Zinder S.H."/>
        </authorList>
    </citation>
    <scope>NUCLEOTIDE SEQUENCE [LARGE SCALE GENOMIC DNA]</scope>
    <source>
        <strain evidence="5">DSM 21154 / JCM 14090 / 6A8</strain>
    </source>
</reference>
<dbReference type="InterPro" id="IPR012245">
    <property type="entry name" value="MoaB"/>
</dbReference>
<dbReference type="Pfam" id="PF00994">
    <property type="entry name" value="MoCF_biosynth"/>
    <property type="match status" value="1"/>
</dbReference>
<keyword evidence="5" id="KW-1185">Reference proteome</keyword>
<dbReference type="SMART" id="SM00852">
    <property type="entry name" value="MoCF_biosynth"/>
    <property type="match status" value="1"/>
</dbReference>
<dbReference type="HOGENOM" id="CLU_077358_2_3_2"/>
<accession>A7IB63</accession>
<dbReference type="CDD" id="cd00886">
    <property type="entry name" value="MogA_MoaB"/>
    <property type="match status" value="1"/>
</dbReference>
<dbReference type="EMBL" id="CP000780">
    <property type="protein sequence ID" value="ABS56974.1"/>
    <property type="molecule type" value="Genomic_DNA"/>
</dbReference>
<evidence type="ECO:0000259" key="3">
    <source>
        <dbReference type="SMART" id="SM00852"/>
    </source>
</evidence>
<dbReference type="eggNOG" id="arCOG00214">
    <property type="taxonomic scope" value="Archaea"/>
</dbReference>
<feature type="domain" description="MoaB/Mog" evidence="3">
    <location>
        <begin position="48"/>
        <end position="190"/>
    </location>
</feature>
<dbReference type="InterPro" id="IPR001453">
    <property type="entry name" value="MoaB/Mog_dom"/>
</dbReference>
<dbReference type="AlphaFoldDB" id="A7IB63"/>
<dbReference type="GO" id="GO:0006777">
    <property type="term" value="P:Mo-molybdopterin cofactor biosynthetic process"/>
    <property type="evidence" value="ECO:0007669"/>
    <property type="project" value="UniProtKB-KW"/>
</dbReference>
<dbReference type="Proteomes" id="UP000002408">
    <property type="component" value="Chromosome"/>
</dbReference>
<evidence type="ECO:0000313" key="5">
    <source>
        <dbReference type="Proteomes" id="UP000002408"/>
    </source>
</evidence>
<proteinExistence type="inferred from homology"/>
<dbReference type="KEGG" id="mbn:Mboo_2460"/>
<name>A7IB63_METB6</name>
<dbReference type="STRING" id="456442.Mboo_2460"/>
<dbReference type="PROSITE" id="PS01078">
    <property type="entry name" value="MOCF_BIOSYNTHESIS_1"/>
    <property type="match status" value="1"/>
</dbReference>
<evidence type="ECO:0000256" key="1">
    <source>
        <dbReference type="ARBA" id="ARBA00006112"/>
    </source>
</evidence>